<keyword evidence="1" id="KW-1133">Transmembrane helix</keyword>
<feature type="domain" description="Chlorhexidine efflux transporter" evidence="2">
    <location>
        <begin position="71"/>
        <end position="133"/>
    </location>
</feature>
<evidence type="ECO:0000256" key="1">
    <source>
        <dbReference type="SAM" id="Phobius"/>
    </source>
</evidence>
<dbReference type="AlphaFoldDB" id="A0A423NPB1"/>
<dbReference type="EMBL" id="MOCA01000005">
    <property type="protein sequence ID" value="ROO00006.1"/>
    <property type="molecule type" value="Genomic_DNA"/>
</dbReference>
<feature type="transmembrane region" description="Helical" evidence="1">
    <location>
        <begin position="40"/>
        <end position="59"/>
    </location>
</feature>
<dbReference type="Proteomes" id="UP000284207">
    <property type="component" value="Unassembled WGS sequence"/>
</dbReference>
<name>A0A423NPB1_9PSED</name>
<protein>
    <recommendedName>
        <fullName evidence="2">Chlorhexidine efflux transporter domain-containing protein</fullName>
    </recommendedName>
</protein>
<dbReference type="InterPro" id="IPR007896">
    <property type="entry name" value="BTP_bacteria"/>
</dbReference>
<dbReference type="NCBIfam" id="NF033664">
    <property type="entry name" value="PACE_transport"/>
    <property type="match status" value="1"/>
</dbReference>
<proteinExistence type="predicted"/>
<dbReference type="InterPro" id="IPR058208">
    <property type="entry name" value="PACE"/>
</dbReference>
<comment type="caution">
    <text evidence="3">The sequence shown here is derived from an EMBL/GenBank/DDBJ whole genome shotgun (WGS) entry which is preliminary data.</text>
</comment>
<dbReference type="RefSeq" id="WP_123418893.1">
    <property type="nucleotide sequence ID" value="NZ_MOCA01000005.1"/>
</dbReference>
<evidence type="ECO:0000313" key="3">
    <source>
        <dbReference type="EMBL" id="ROO00006.1"/>
    </source>
</evidence>
<feature type="domain" description="Chlorhexidine efflux transporter" evidence="2">
    <location>
        <begin position="3"/>
        <end position="65"/>
    </location>
</feature>
<keyword evidence="1" id="KW-0812">Transmembrane</keyword>
<feature type="transmembrane region" description="Helical" evidence="1">
    <location>
        <begin position="106"/>
        <end position="128"/>
    </location>
</feature>
<feature type="transmembrane region" description="Helical" evidence="1">
    <location>
        <begin position="7"/>
        <end position="28"/>
    </location>
</feature>
<evidence type="ECO:0000259" key="2">
    <source>
        <dbReference type="Pfam" id="PF05232"/>
    </source>
</evidence>
<dbReference type="Pfam" id="PF05232">
    <property type="entry name" value="BTP"/>
    <property type="match status" value="2"/>
</dbReference>
<gene>
    <name evidence="3" type="ORF">BK674_13240</name>
</gene>
<organism evidence="3 4">
    <name type="scientific">Pseudomonas moraviensis</name>
    <dbReference type="NCBI Taxonomy" id="321662"/>
    <lineage>
        <taxon>Bacteria</taxon>
        <taxon>Pseudomonadati</taxon>
        <taxon>Pseudomonadota</taxon>
        <taxon>Gammaproteobacteria</taxon>
        <taxon>Pseudomonadales</taxon>
        <taxon>Pseudomonadaceae</taxon>
        <taxon>Pseudomonas</taxon>
    </lineage>
</organism>
<keyword evidence="1" id="KW-0472">Membrane</keyword>
<sequence>MQGVKRKLVYVSLYEVIGMTFSALGLALLSGTSPGSTGPLAMIITSIAVTWNFIYTSLFERWESRQVSRTRTVKRRIAHAIGFQLTLIVFLIPLIAWWMNISLVQAFLLDLALIIFIPCYTFVFNWLFDRIFGLPNSALPDSAAAA</sequence>
<reference evidence="3 4" key="1">
    <citation type="submission" date="2016-10" db="EMBL/GenBank/DDBJ databases">
        <title>Comparative genome analysis of multiple Pseudomonas spp. focuses on biocontrol and plant growth promoting traits.</title>
        <authorList>
            <person name="Tao X.-Y."/>
            <person name="Taylor C.G."/>
        </authorList>
    </citation>
    <scope>NUCLEOTIDE SEQUENCE [LARGE SCALE GENOMIC DNA]</scope>
    <source>
        <strain evidence="3 4">36B3</strain>
    </source>
</reference>
<accession>A0A423NPB1</accession>
<evidence type="ECO:0000313" key="4">
    <source>
        <dbReference type="Proteomes" id="UP000284207"/>
    </source>
</evidence>
<feature type="transmembrane region" description="Helical" evidence="1">
    <location>
        <begin position="80"/>
        <end position="100"/>
    </location>
</feature>